<sequence>MPRLPGGNVFQATETIFKLVQDMIGTYRLTKFHKDRKINVASRVLTRQHAPGPGGHVYIIGTKLLIKCHDDLTLCVASRVFTMQNARPSVAIFFNFKNNFKFVQNIKIFSPTFIKIGQYMWSLECKEGACRRKMRSQKLTINTLFSCVLKSKRDRS</sequence>
<evidence type="ECO:0000313" key="1">
    <source>
        <dbReference type="EMBL" id="KAH3700194.1"/>
    </source>
</evidence>
<evidence type="ECO:0000313" key="2">
    <source>
        <dbReference type="Proteomes" id="UP000828390"/>
    </source>
</evidence>
<protein>
    <submittedName>
        <fullName evidence="1">Uncharacterized protein</fullName>
    </submittedName>
</protein>
<accession>A0A9D3YJZ7</accession>
<dbReference type="Proteomes" id="UP000828390">
    <property type="component" value="Unassembled WGS sequence"/>
</dbReference>
<organism evidence="1 2">
    <name type="scientific">Dreissena polymorpha</name>
    <name type="common">Zebra mussel</name>
    <name type="synonym">Mytilus polymorpha</name>
    <dbReference type="NCBI Taxonomy" id="45954"/>
    <lineage>
        <taxon>Eukaryota</taxon>
        <taxon>Metazoa</taxon>
        <taxon>Spiralia</taxon>
        <taxon>Lophotrochozoa</taxon>
        <taxon>Mollusca</taxon>
        <taxon>Bivalvia</taxon>
        <taxon>Autobranchia</taxon>
        <taxon>Heteroconchia</taxon>
        <taxon>Euheterodonta</taxon>
        <taxon>Imparidentia</taxon>
        <taxon>Neoheterodontei</taxon>
        <taxon>Myida</taxon>
        <taxon>Dreissenoidea</taxon>
        <taxon>Dreissenidae</taxon>
        <taxon>Dreissena</taxon>
    </lineage>
</organism>
<dbReference type="AlphaFoldDB" id="A0A9D3YJZ7"/>
<keyword evidence="2" id="KW-1185">Reference proteome</keyword>
<gene>
    <name evidence="1" type="ORF">DPMN_075165</name>
</gene>
<dbReference type="EMBL" id="JAIWYP010000015">
    <property type="protein sequence ID" value="KAH3700194.1"/>
    <property type="molecule type" value="Genomic_DNA"/>
</dbReference>
<reference evidence="1" key="1">
    <citation type="journal article" date="2019" name="bioRxiv">
        <title>The Genome of the Zebra Mussel, Dreissena polymorpha: A Resource for Invasive Species Research.</title>
        <authorList>
            <person name="McCartney M.A."/>
            <person name="Auch B."/>
            <person name="Kono T."/>
            <person name="Mallez S."/>
            <person name="Zhang Y."/>
            <person name="Obille A."/>
            <person name="Becker A."/>
            <person name="Abrahante J.E."/>
            <person name="Garbe J."/>
            <person name="Badalamenti J.P."/>
            <person name="Herman A."/>
            <person name="Mangelson H."/>
            <person name="Liachko I."/>
            <person name="Sullivan S."/>
            <person name="Sone E.D."/>
            <person name="Koren S."/>
            <person name="Silverstein K.A.T."/>
            <person name="Beckman K.B."/>
            <person name="Gohl D.M."/>
        </authorList>
    </citation>
    <scope>NUCLEOTIDE SEQUENCE</scope>
    <source>
        <strain evidence="1">Duluth1</strain>
        <tissue evidence="1">Whole animal</tissue>
    </source>
</reference>
<name>A0A9D3YJZ7_DREPO</name>
<proteinExistence type="predicted"/>
<reference evidence="1" key="2">
    <citation type="submission" date="2020-11" db="EMBL/GenBank/DDBJ databases">
        <authorList>
            <person name="McCartney M.A."/>
            <person name="Auch B."/>
            <person name="Kono T."/>
            <person name="Mallez S."/>
            <person name="Becker A."/>
            <person name="Gohl D.M."/>
            <person name="Silverstein K.A.T."/>
            <person name="Koren S."/>
            <person name="Bechman K.B."/>
            <person name="Herman A."/>
            <person name="Abrahante J.E."/>
            <person name="Garbe J."/>
        </authorList>
    </citation>
    <scope>NUCLEOTIDE SEQUENCE</scope>
    <source>
        <strain evidence="1">Duluth1</strain>
        <tissue evidence="1">Whole animal</tissue>
    </source>
</reference>
<comment type="caution">
    <text evidence="1">The sequence shown here is derived from an EMBL/GenBank/DDBJ whole genome shotgun (WGS) entry which is preliminary data.</text>
</comment>